<dbReference type="EMBL" id="JACGWM010000004">
    <property type="protein sequence ID" value="KAL0375847.1"/>
    <property type="molecule type" value="Genomic_DNA"/>
</dbReference>
<comment type="caution">
    <text evidence="2">The sequence shown here is derived from an EMBL/GenBank/DDBJ whole genome shotgun (WGS) entry which is preliminary data.</text>
</comment>
<reference evidence="2" key="1">
    <citation type="submission" date="2020-06" db="EMBL/GenBank/DDBJ databases">
        <authorList>
            <person name="Li T."/>
            <person name="Hu X."/>
            <person name="Zhang T."/>
            <person name="Song X."/>
            <person name="Zhang H."/>
            <person name="Dai N."/>
            <person name="Sheng W."/>
            <person name="Hou X."/>
            <person name="Wei L."/>
        </authorList>
    </citation>
    <scope>NUCLEOTIDE SEQUENCE</scope>
    <source>
        <strain evidence="2">KEN8</strain>
        <tissue evidence="2">Leaf</tissue>
    </source>
</reference>
<feature type="domain" description="Agenet" evidence="1">
    <location>
        <begin position="53"/>
        <end position="121"/>
    </location>
</feature>
<proteinExistence type="predicted"/>
<accession>A0AAW2R6S6</accession>
<dbReference type="InterPro" id="IPR014002">
    <property type="entry name" value="Agenet_dom_plant"/>
</dbReference>
<dbReference type="CDD" id="cd20406">
    <property type="entry name" value="Tudor_Agenet_AtDUF_rpt2_4"/>
    <property type="match status" value="1"/>
</dbReference>
<protein>
    <submittedName>
        <fullName evidence="2">Protein AGENET DOMAIN (AGD)-CONTAINING P1</fullName>
    </submittedName>
</protein>
<gene>
    <name evidence="2" type="ORF">Scaly_0702300</name>
</gene>
<dbReference type="PANTHER" id="PTHR31917:SF147">
    <property type="entry name" value="AGENET DOMAIN-CONTAINING PROTEIN"/>
    <property type="match status" value="1"/>
</dbReference>
<dbReference type="CDD" id="cd20405">
    <property type="entry name" value="Tudor_Agenet_AtDUF_rpt1_3"/>
    <property type="match status" value="1"/>
</dbReference>
<dbReference type="PANTHER" id="PTHR31917">
    <property type="entry name" value="AGENET DOMAIN-CONTAINING PROTEIN-RELATED"/>
    <property type="match status" value="1"/>
</dbReference>
<evidence type="ECO:0000313" key="2">
    <source>
        <dbReference type="EMBL" id="KAL0375847.1"/>
    </source>
</evidence>
<organism evidence="2">
    <name type="scientific">Sesamum calycinum</name>
    <dbReference type="NCBI Taxonomy" id="2727403"/>
    <lineage>
        <taxon>Eukaryota</taxon>
        <taxon>Viridiplantae</taxon>
        <taxon>Streptophyta</taxon>
        <taxon>Embryophyta</taxon>
        <taxon>Tracheophyta</taxon>
        <taxon>Spermatophyta</taxon>
        <taxon>Magnoliopsida</taxon>
        <taxon>eudicotyledons</taxon>
        <taxon>Gunneridae</taxon>
        <taxon>Pentapetalae</taxon>
        <taxon>asterids</taxon>
        <taxon>lamiids</taxon>
        <taxon>Lamiales</taxon>
        <taxon>Pedaliaceae</taxon>
        <taxon>Sesamum</taxon>
    </lineage>
</organism>
<evidence type="ECO:0000259" key="1">
    <source>
        <dbReference type="SMART" id="SM00743"/>
    </source>
</evidence>
<feature type="domain" description="Agenet" evidence="1">
    <location>
        <begin position="124"/>
        <end position="180"/>
    </location>
</feature>
<dbReference type="Gene3D" id="2.30.30.140">
    <property type="match status" value="1"/>
</dbReference>
<sequence length="242" mass="27932">EQIAFKAAELRLHREWVHGKWVPPLEPAQDVTPEIKKLPPSAEVEAEKEINEHNFSPGEVVEVSSDEEGFEGAWFTATVVKKLKADKYLVEYQTLRNDDDTNFLREEVDTFHIRPCPPDVGLLDRFEVLEEVDALYNDGWWRGVISKVLKNDRYSVYFRNTQEELKFKHSDLRVHQDWVNGKWVIASKVKANDTSTMHLLFNPFWRKRHEPSANSENDPGLLLGSTMECTRAPFFGVPGTHG</sequence>
<dbReference type="Pfam" id="PF05641">
    <property type="entry name" value="Agenet"/>
    <property type="match status" value="2"/>
</dbReference>
<reference evidence="2" key="2">
    <citation type="journal article" date="2024" name="Plant">
        <title>Genomic evolution and insights into agronomic trait innovations of Sesamum species.</title>
        <authorList>
            <person name="Miao H."/>
            <person name="Wang L."/>
            <person name="Qu L."/>
            <person name="Liu H."/>
            <person name="Sun Y."/>
            <person name="Le M."/>
            <person name="Wang Q."/>
            <person name="Wei S."/>
            <person name="Zheng Y."/>
            <person name="Lin W."/>
            <person name="Duan Y."/>
            <person name="Cao H."/>
            <person name="Xiong S."/>
            <person name="Wang X."/>
            <person name="Wei L."/>
            <person name="Li C."/>
            <person name="Ma Q."/>
            <person name="Ju M."/>
            <person name="Zhao R."/>
            <person name="Li G."/>
            <person name="Mu C."/>
            <person name="Tian Q."/>
            <person name="Mei H."/>
            <person name="Zhang T."/>
            <person name="Gao T."/>
            <person name="Zhang H."/>
        </authorList>
    </citation>
    <scope>NUCLEOTIDE SEQUENCE</scope>
    <source>
        <strain evidence="2">KEN8</strain>
    </source>
</reference>
<dbReference type="AlphaFoldDB" id="A0AAW2R6S6"/>
<feature type="non-terminal residue" evidence="2">
    <location>
        <position position="1"/>
    </location>
</feature>
<name>A0AAW2R6S6_9LAMI</name>
<dbReference type="SMART" id="SM00743">
    <property type="entry name" value="Agenet"/>
    <property type="match status" value="2"/>
</dbReference>
<dbReference type="InterPro" id="IPR008395">
    <property type="entry name" value="Agenet-like_dom"/>
</dbReference>